<dbReference type="GO" id="GO:0055085">
    <property type="term" value="P:transmembrane transport"/>
    <property type="evidence" value="ECO:0007669"/>
    <property type="project" value="InterPro"/>
</dbReference>
<evidence type="ECO:0000259" key="8">
    <source>
        <dbReference type="PROSITE" id="PS50928"/>
    </source>
</evidence>
<dbReference type="SUPFAM" id="SSF161098">
    <property type="entry name" value="MetI-like"/>
    <property type="match status" value="1"/>
</dbReference>
<sequence length="277" mass="31005">MPTPPKFLGIHASPPNWLRWLLTIIPFALLVIIYALASDTRQRENPSDKLLPTASKMYDAMQRAAFEENARTGEYQLWTDTGASLRRIGIGLGIAALCGLLCGLNLGIFIGMEHLFLPFVTFVSIIPPLAVLPILFIVFGVDELAKVVLIFIGTFPLITRDIQLTVKKIPREQIIKACTLGASQTSLAYRIVLPQIMPRLIETVRINMGPAWLFLIAAEAIAATNGLGYRIFLVRRYLAMDLIIPYVLWIVLIGAVVDSVLRLILRTRYAWYLESQE</sequence>
<dbReference type="Gene3D" id="1.10.3720.10">
    <property type="entry name" value="MetI-like"/>
    <property type="match status" value="1"/>
</dbReference>
<dbReference type="CDD" id="cd06261">
    <property type="entry name" value="TM_PBP2"/>
    <property type="match status" value="1"/>
</dbReference>
<dbReference type="EMBL" id="NQJD01000019">
    <property type="protein sequence ID" value="TAA74711.1"/>
    <property type="molecule type" value="Genomic_DNA"/>
</dbReference>
<evidence type="ECO:0000313" key="9">
    <source>
        <dbReference type="EMBL" id="TAA74711.1"/>
    </source>
</evidence>
<dbReference type="PANTHER" id="PTHR30151">
    <property type="entry name" value="ALKANE SULFONATE ABC TRANSPORTER-RELATED, MEMBRANE SUBUNIT"/>
    <property type="match status" value="1"/>
</dbReference>
<evidence type="ECO:0000256" key="6">
    <source>
        <dbReference type="ARBA" id="ARBA00023136"/>
    </source>
</evidence>
<evidence type="ECO:0000256" key="5">
    <source>
        <dbReference type="ARBA" id="ARBA00022989"/>
    </source>
</evidence>
<evidence type="ECO:0000256" key="2">
    <source>
        <dbReference type="ARBA" id="ARBA00022448"/>
    </source>
</evidence>
<keyword evidence="6 7" id="KW-0472">Membrane</keyword>
<keyword evidence="10" id="KW-1185">Reference proteome</keyword>
<feature type="domain" description="ABC transmembrane type-1" evidence="8">
    <location>
        <begin position="85"/>
        <end position="265"/>
    </location>
</feature>
<evidence type="ECO:0000256" key="3">
    <source>
        <dbReference type="ARBA" id="ARBA00022475"/>
    </source>
</evidence>
<dbReference type="PROSITE" id="PS50928">
    <property type="entry name" value="ABC_TM1"/>
    <property type="match status" value="1"/>
</dbReference>
<name>A0A521G1H1_9BACT</name>
<feature type="transmembrane region" description="Helical" evidence="7">
    <location>
        <begin position="20"/>
        <end position="37"/>
    </location>
</feature>
<accession>A0A521G1H1</accession>
<dbReference type="GO" id="GO:0005886">
    <property type="term" value="C:plasma membrane"/>
    <property type="evidence" value="ECO:0007669"/>
    <property type="project" value="UniProtKB-SubCell"/>
</dbReference>
<dbReference type="InterPro" id="IPR035906">
    <property type="entry name" value="MetI-like_sf"/>
</dbReference>
<gene>
    <name evidence="9" type="ORF">CDV28_11924</name>
</gene>
<comment type="subcellular location">
    <subcellularLocation>
        <location evidence="1 7">Cell membrane</location>
        <topology evidence="1 7">Multi-pass membrane protein</topology>
    </subcellularLocation>
</comment>
<evidence type="ECO:0000256" key="7">
    <source>
        <dbReference type="RuleBase" id="RU363032"/>
    </source>
</evidence>
<comment type="similarity">
    <text evidence="7">Belongs to the binding-protein-dependent transport system permease family.</text>
</comment>
<dbReference type="Proteomes" id="UP000316238">
    <property type="component" value="Unassembled WGS sequence"/>
</dbReference>
<keyword evidence="4 7" id="KW-0812">Transmembrane</keyword>
<feature type="transmembrane region" description="Helical" evidence="7">
    <location>
        <begin position="88"/>
        <end position="110"/>
    </location>
</feature>
<evidence type="ECO:0000313" key="10">
    <source>
        <dbReference type="Proteomes" id="UP000316238"/>
    </source>
</evidence>
<keyword evidence="2 7" id="KW-0813">Transport</keyword>
<protein>
    <submittedName>
        <fullName evidence="9">NitT/TauT family transport system permease protein</fullName>
    </submittedName>
</protein>
<feature type="transmembrane region" description="Helical" evidence="7">
    <location>
        <begin position="211"/>
        <end position="231"/>
    </location>
</feature>
<proteinExistence type="inferred from homology"/>
<dbReference type="AlphaFoldDB" id="A0A521G1H1"/>
<feature type="transmembrane region" description="Helical" evidence="7">
    <location>
        <begin position="116"/>
        <end position="141"/>
    </location>
</feature>
<keyword evidence="5 7" id="KW-1133">Transmembrane helix</keyword>
<dbReference type="PANTHER" id="PTHR30151:SF0">
    <property type="entry name" value="ABC TRANSPORTER PERMEASE PROTEIN MJ0413-RELATED"/>
    <property type="match status" value="1"/>
</dbReference>
<organism evidence="9 10">
    <name type="scientific">Candidatus Electronema aureum</name>
    <dbReference type="NCBI Taxonomy" id="2005002"/>
    <lineage>
        <taxon>Bacteria</taxon>
        <taxon>Pseudomonadati</taxon>
        <taxon>Thermodesulfobacteriota</taxon>
        <taxon>Desulfobulbia</taxon>
        <taxon>Desulfobulbales</taxon>
        <taxon>Desulfobulbaceae</taxon>
        <taxon>Candidatus Electronema</taxon>
    </lineage>
</organism>
<dbReference type="Pfam" id="PF00528">
    <property type="entry name" value="BPD_transp_1"/>
    <property type="match status" value="1"/>
</dbReference>
<dbReference type="InterPro" id="IPR000515">
    <property type="entry name" value="MetI-like"/>
</dbReference>
<reference evidence="9" key="1">
    <citation type="submission" date="2017-07" db="EMBL/GenBank/DDBJ databases">
        <title>The cable genome - Insights into the physiology and evolution of filamentous bacteria capable of sulfide oxidation via long distance electron transfer.</title>
        <authorList>
            <person name="Thorup C."/>
            <person name="Bjerg J.T."/>
            <person name="Schreiber L."/>
            <person name="Nielsen L.P."/>
            <person name="Kjeldsen K.U."/>
            <person name="Boesen T."/>
            <person name="Boggild A."/>
            <person name="Meysman F."/>
            <person name="Geelhoed J."/>
            <person name="Schramm A."/>
        </authorList>
    </citation>
    <scope>NUCLEOTIDE SEQUENCE [LARGE SCALE GENOMIC DNA]</scope>
    <source>
        <strain evidence="9">GS</strain>
    </source>
</reference>
<keyword evidence="3" id="KW-1003">Cell membrane</keyword>
<evidence type="ECO:0000256" key="4">
    <source>
        <dbReference type="ARBA" id="ARBA00022692"/>
    </source>
</evidence>
<feature type="transmembrane region" description="Helical" evidence="7">
    <location>
        <begin position="243"/>
        <end position="265"/>
    </location>
</feature>
<comment type="caution">
    <text evidence="9">The sequence shown here is derived from an EMBL/GenBank/DDBJ whole genome shotgun (WGS) entry which is preliminary data.</text>
</comment>
<evidence type="ECO:0000256" key="1">
    <source>
        <dbReference type="ARBA" id="ARBA00004651"/>
    </source>
</evidence>